<dbReference type="PROSITE" id="PS00217">
    <property type="entry name" value="SUGAR_TRANSPORT_2"/>
    <property type="match status" value="1"/>
</dbReference>
<comment type="catalytic activity">
    <reaction evidence="7">
        <text>myo-inositol(out) + H(+)(out) = myo-inositol(in) + H(+)(in)</text>
        <dbReference type="Rhea" id="RHEA:60364"/>
        <dbReference type="ChEBI" id="CHEBI:15378"/>
        <dbReference type="ChEBI" id="CHEBI:17268"/>
    </reaction>
</comment>
<dbReference type="PROSITE" id="PS00216">
    <property type="entry name" value="SUGAR_TRANSPORT_1"/>
    <property type="match status" value="2"/>
</dbReference>
<feature type="transmembrane region" description="Helical" evidence="9">
    <location>
        <begin position="178"/>
        <end position="200"/>
    </location>
</feature>
<dbReference type="PANTHER" id="PTHR48020:SF12">
    <property type="entry name" value="PROTON MYO-INOSITOL COTRANSPORTER"/>
    <property type="match status" value="1"/>
</dbReference>
<dbReference type="GeneID" id="37063257"/>
<feature type="transmembrane region" description="Helical" evidence="9">
    <location>
        <begin position="44"/>
        <end position="64"/>
    </location>
</feature>
<evidence type="ECO:0000256" key="6">
    <source>
        <dbReference type="ARBA" id="ARBA00023136"/>
    </source>
</evidence>
<feature type="domain" description="Major facilitator superfamily (MFS) profile" evidence="10">
    <location>
        <begin position="51"/>
        <end position="517"/>
    </location>
</feature>
<evidence type="ECO:0000256" key="5">
    <source>
        <dbReference type="ARBA" id="ARBA00022989"/>
    </source>
</evidence>
<keyword evidence="4 9" id="KW-0812">Transmembrane</keyword>
<dbReference type="PRINTS" id="PR00171">
    <property type="entry name" value="SUGRTRNSPORT"/>
</dbReference>
<keyword evidence="5 9" id="KW-1133">Transmembrane helix</keyword>
<dbReference type="InterPro" id="IPR036259">
    <property type="entry name" value="MFS_trans_sf"/>
</dbReference>
<dbReference type="NCBIfam" id="TIGR00879">
    <property type="entry name" value="SP"/>
    <property type="match status" value="1"/>
</dbReference>
<keyword evidence="6 9" id="KW-0472">Membrane</keyword>
<reference evidence="11 12" key="1">
    <citation type="submission" date="2016-12" db="EMBL/GenBank/DDBJ databases">
        <title>The genomes of Aspergillus section Nigri reveals drivers in fungal speciation.</title>
        <authorList>
            <consortium name="DOE Joint Genome Institute"/>
            <person name="Vesth T.C."/>
            <person name="Nybo J."/>
            <person name="Theobald S."/>
            <person name="Brandl J."/>
            <person name="Frisvad J.C."/>
            <person name="Nielsen K.F."/>
            <person name="Lyhne E.K."/>
            <person name="Kogle M.E."/>
            <person name="Kuo A."/>
            <person name="Riley R."/>
            <person name="Clum A."/>
            <person name="Nolan M."/>
            <person name="Lipzen A."/>
            <person name="Salamov A."/>
            <person name="Henrissat B."/>
            <person name="Wiebenga A."/>
            <person name="De Vries R.P."/>
            <person name="Grigoriev I.V."/>
            <person name="Mortensen U.H."/>
            <person name="Andersen M.R."/>
            <person name="Baker S.E."/>
        </authorList>
    </citation>
    <scope>NUCLEOTIDE SEQUENCE [LARGE SCALE GENOMIC DNA]</scope>
    <source>
        <strain evidence="11 12">CBS 117.55</strain>
    </source>
</reference>
<dbReference type="OrthoDB" id="6339427at2759"/>
<evidence type="ECO:0000256" key="9">
    <source>
        <dbReference type="SAM" id="Phobius"/>
    </source>
</evidence>
<feature type="transmembrane region" description="Helical" evidence="9">
    <location>
        <begin position="326"/>
        <end position="345"/>
    </location>
</feature>
<evidence type="ECO:0000313" key="11">
    <source>
        <dbReference type="EMBL" id="PWY86313.1"/>
    </source>
</evidence>
<feature type="transmembrane region" description="Helical" evidence="9">
    <location>
        <begin position="119"/>
        <end position="138"/>
    </location>
</feature>
<comment type="subcellular location">
    <subcellularLocation>
        <location evidence="1">Membrane</location>
        <topology evidence="1">Multi-pass membrane protein</topology>
    </subcellularLocation>
</comment>
<sequence length="973" mass="108260">MNDRDGNEPDSNAPLLPSSPLVNRHPHHDSGNGLRSTLDTKHTGGWFIWALTFSAGISGLLFGYDTGVISSTLVSIGSDLSDRPLTTLDKSLVTSCTSLFALIASPLAGILADKFGRRRVILVADVLFTLGALIQAITSTVWGMIVGRSIVGLAVGGASLVTPLYISELAPSLVRGRLVTILSLFITGGQVIAYITGWLFSPVTAGWRYIVGIGMLPAVFQSVIVVVLPETPRWLVQAGFEEQATHVLSKVYAEHPEGDLIVKRVMRAIQQEAAEEREELDQVNAFSAGNVQWIKNVTQRARSLVLDGGNRRALVIAVMLQGVQQLCGFNSLMYFSATIFSLLSFSSPTLTSLSVAMTNFLFTLLAFALIDKIGRRRILLCSIPVMGLSLLACALIFTSMGLPKSSPGSMVRAEGDNDLAKGPSPPVLILLCLTVYTASYAFGLGNVPWQQAELFPLNVRSLGSALATATNWGSNFIVGLTFLPMMEWLSPGWTFTTYAAVCVGGWFGVWTIYPEMSGLSLEEVKGLLADGWGVQESLRRGRRDLIQHITYLLPDDADIAHFSQCSSSLAAQILTDPSSIWRRCFRDLYDSMPYRTSAELKTEYQIRSIVLSQNISFKHGQKEEQTLWLMVIRDMLLEYHELGGSNELLTSKNLERVRHVLSGSDFLNRPVNGYGQKDTDRPSDLFCTVQLCLTELALDPLMSVRCLRTDYDIGAVYSYGTDVIRPLVSPEKLDLERILHIRNFWLRHLLNPDEATFYPSFSSLPSCQRLNTRGKLVAKGTQTNFSWLGYNSCVHPYPKLLGSLEDRQTCADLDTHWTKVEPMFLHLQSDPKPFNWPPVFETTLPAMSLDSQRSYFHGIQEFPGSQEEAINFIRGFYEPIPIPQGGVPGWRRICFVIYELELEQFTPGDHAETVPHENDWLFEEAWPPSDLEVDFRWIHGYEGVILPGNIIMMGRWIDMVNTADRGPFLFWKQ</sequence>
<comment type="caution">
    <text evidence="11">The sequence shown here is derived from an EMBL/GenBank/DDBJ whole genome shotgun (WGS) entry which is preliminary data.</text>
</comment>
<name>A0A317WIX0_9EURO</name>
<dbReference type="PROSITE" id="PS50850">
    <property type="entry name" value="MFS"/>
    <property type="match status" value="1"/>
</dbReference>
<feature type="transmembrane region" description="Helical" evidence="9">
    <location>
        <begin position="427"/>
        <end position="449"/>
    </location>
</feature>
<dbReference type="InterPro" id="IPR003663">
    <property type="entry name" value="Sugar/inositol_transpt"/>
</dbReference>
<feature type="transmembrane region" description="Helical" evidence="9">
    <location>
        <begin position="92"/>
        <end position="112"/>
    </location>
</feature>
<dbReference type="PANTHER" id="PTHR48020">
    <property type="entry name" value="PROTON MYO-INOSITOL COTRANSPORTER"/>
    <property type="match status" value="1"/>
</dbReference>
<feature type="region of interest" description="Disordered" evidence="8">
    <location>
        <begin position="1"/>
        <end position="35"/>
    </location>
</feature>
<evidence type="ECO:0000256" key="2">
    <source>
        <dbReference type="ARBA" id="ARBA00010992"/>
    </source>
</evidence>
<feature type="transmembrane region" description="Helical" evidence="9">
    <location>
        <begin position="377"/>
        <end position="402"/>
    </location>
</feature>
<dbReference type="SUPFAM" id="SSF103473">
    <property type="entry name" value="MFS general substrate transporter"/>
    <property type="match status" value="1"/>
</dbReference>
<dbReference type="GO" id="GO:1904679">
    <property type="term" value="P:myo-inositol import across plasma membrane"/>
    <property type="evidence" value="ECO:0007669"/>
    <property type="project" value="TreeGrafter"/>
</dbReference>
<dbReference type="FunFam" id="1.20.1250.20:FF:000073">
    <property type="entry name" value="MFS myo-inositol transporter, putative"/>
    <property type="match status" value="1"/>
</dbReference>
<evidence type="ECO:0000256" key="7">
    <source>
        <dbReference type="ARBA" id="ARBA00049119"/>
    </source>
</evidence>
<organism evidence="11 12">
    <name type="scientific">Aspergillus heteromorphus CBS 117.55</name>
    <dbReference type="NCBI Taxonomy" id="1448321"/>
    <lineage>
        <taxon>Eukaryota</taxon>
        <taxon>Fungi</taxon>
        <taxon>Dikarya</taxon>
        <taxon>Ascomycota</taxon>
        <taxon>Pezizomycotina</taxon>
        <taxon>Eurotiomycetes</taxon>
        <taxon>Eurotiomycetidae</taxon>
        <taxon>Eurotiales</taxon>
        <taxon>Aspergillaceae</taxon>
        <taxon>Aspergillus</taxon>
        <taxon>Aspergillus subgen. Circumdati</taxon>
    </lineage>
</organism>
<feature type="transmembrane region" description="Helical" evidence="9">
    <location>
        <begin position="351"/>
        <end position="370"/>
    </location>
</feature>
<dbReference type="Gene3D" id="1.20.1250.20">
    <property type="entry name" value="MFS general substrate transporter like domains"/>
    <property type="match status" value="1"/>
</dbReference>
<comment type="similarity">
    <text evidence="2">Belongs to the major facilitator superfamily. Sugar transporter (TC 2.A.1.1) family.</text>
</comment>
<dbReference type="EMBL" id="MSFL01000008">
    <property type="protein sequence ID" value="PWY86313.1"/>
    <property type="molecule type" value="Genomic_DNA"/>
</dbReference>
<feature type="transmembrane region" description="Helical" evidence="9">
    <location>
        <begin position="206"/>
        <end position="228"/>
    </location>
</feature>
<evidence type="ECO:0000313" key="12">
    <source>
        <dbReference type="Proteomes" id="UP000247233"/>
    </source>
</evidence>
<dbReference type="Pfam" id="PF00083">
    <property type="entry name" value="Sugar_tr"/>
    <property type="match status" value="1"/>
</dbReference>
<dbReference type="GO" id="GO:0016020">
    <property type="term" value="C:membrane"/>
    <property type="evidence" value="ECO:0007669"/>
    <property type="project" value="UniProtKB-SubCell"/>
</dbReference>
<dbReference type="InterPro" id="IPR005829">
    <property type="entry name" value="Sugar_transporter_CS"/>
</dbReference>
<dbReference type="Proteomes" id="UP000247233">
    <property type="component" value="Unassembled WGS sequence"/>
</dbReference>
<dbReference type="GO" id="GO:0005366">
    <property type="term" value="F:myo-inositol:proton symporter activity"/>
    <property type="evidence" value="ECO:0007669"/>
    <property type="project" value="TreeGrafter"/>
</dbReference>
<gene>
    <name evidence="11" type="ORF">BO70DRAFT_334583</name>
</gene>
<protein>
    <submittedName>
        <fullName evidence="11">MFS myo-inositol transporter</fullName>
    </submittedName>
</protein>
<evidence type="ECO:0000256" key="4">
    <source>
        <dbReference type="ARBA" id="ARBA00022692"/>
    </source>
</evidence>
<dbReference type="RefSeq" id="XP_025400865.1">
    <property type="nucleotide sequence ID" value="XM_025541020.1"/>
</dbReference>
<keyword evidence="12" id="KW-1185">Reference proteome</keyword>
<accession>A0A317WIX0</accession>
<evidence type="ECO:0000259" key="10">
    <source>
        <dbReference type="PROSITE" id="PS50850"/>
    </source>
</evidence>
<dbReference type="VEuPathDB" id="FungiDB:BO70DRAFT_334583"/>
<feature type="transmembrane region" description="Helical" evidence="9">
    <location>
        <begin position="144"/>
        <end position="166"/>
    </location>
</feature>
<dbReference type="InterPro" id="IPR050814">
    <property type="entry name" value="Myo-inositol_Transporter"/>
</dbReference>
<proteinExistence type="inferred from homology"/>
<dbReference type="InterPro" id="IPR020846">
    <property type="entry name" value="MFS_dom"/>
</dbReference>
<dbReference type="InterPro" id="IPR005828">
    <property type="entry name" value="MFS_sugar_transport-like"/>
</dbReference>
<evidence type="ECO:0000256" key="8">
    <source>
        <dbReference type="SAM" id="MobiDB-lite"/>
    </source>
</evidence>
<evidence type="ECO:0000256" key="3">
    <source>
        <dbReference type="ARBA" id="ARBA00022448"/>
    </source>
</evidence>
<evidence type="ECO:0000256" key="1">
    <source>
        <dbReference type="ARBA" id="ARBA00004141"/>
    </source>
</evidence>
<feature type="transmembrane region" description="Helical" evidence="9">
    <location>
        <begin position="461"/>
        <end position="483"/>
    </location>
</feature>
<keyword evidence="3" id="KW-0813">Transport</keyword>
<dbReference type="AlphaFoldDB" id="A0A317WIX0"/>